<gene>
    <name evidence="1" type="ORF">VIT_00s0426g00060</name>
</gene>
<dbReference type="EMBL" id="FN596019">
    <property type="protein sequence ID" value="CCB57296.1"/>
    <property type="molecule type" value="Genomic_DNA"/>
</dbReference>
<keyword evidence="2" id="KW-1185">Reference proteome</keyword>
<accession>F6HRI8</accession>
<reference evidence="2" key="1">
    <citation type="journal article" date="2007" name="Nature">
        <title>The grapevine genome sequence suggests ancestral hexaploidization in major angiosperm phyla.</title>
        <authorList>
            <consortium name="The French-Italian Public Consortium for Grapevine Genome Characterization."/>
            <person name="Jaillon O."/>
            <person name="Aury J.-M."/>
            <person name="Noel B."/>
            <person name="Policriti A."/>
            <person name="Clepet C."/>
            <person name="Casagrande A."/>
            <person name="Choisne N."/>
            <person name="Aubourg S."/>
            <person name="Vitulo N."/>
            <person name="Jubin C."/>
            <person name="Vezzi A."/>
            <person name="Legeai F."/>
            <person name="Hugueney P."/>
            <person name="Dasilva C."/>
            <person name="Horner D."/>
            <person name="Mica E."/>
            <person name="Jublot D."/>
            <person name="Poulain J."/>
            <person name="Bruyere C."/>
            <person name="Billault A."/>
            <person name="Segurens B."/>
            <person name="Gouyvenoux M."/>
            <person name="Ugarte E."/>
            <person name="Cattonaro F."/>
            <person name="Anthouard V."/>
            <person name="Vico V."/>
            <person name="Del Fabbro C."/>
            <person name="Alaux M."/>
            <person name="Di Gaspero G."/>
            <person name="Dumas V."/>
            <person name="Felice N."/>
            <person name="Paillard S."/>
            <person name="Juman I."/>
            <person name="Moroldo M."/>
            <person name="Scalabrin S."/>
            <person name="Canaguier A."/>
            <person name="Le Clainche I."/>
            <person name="Malacrida G."/>
            <person name="Durand E."/>
            <person name="Pesole G."/>
            <person name="Laucou V."/>
            <person name="Chatelet P."/>
            <person name="Merdinoglu D."/>
            <person name="Delledonne M."/>
            <person name="Pezzotti M."/>
            <person name="Lecharny A."/>
            <person name="Scarpelli C."/>
            <person name="Artiguenave F."/>
            <person name="Pe M.E."/>
            <person name="Valle G."/>
            <person name="Morgante M."/>
            <person name="Caboche M."/>
            <person name="Adam-Blondon A.-F."/>
            <person name="Weissenbach J."/>
            <person name="Quetier F."/>
            <person name="Wincker P."/>
        </authorList>
    </citation>
    <scope>NUCLEOTIDE SEQUENCE [LARGE SCALE GENOMIC DNA]</scope>
    <source>
        <strain evidence="2">cv. Pinot noir / PN40024</strain>
    </source>
</reference>
<protein>
    <submittedName>
        <fullName evidence="1">Uncharacterized protein</fullName>
    </submittedName>
</protein>
<organism evidence="1 2">
    <name type="scientific">Vitis vinifera</name>
    <name type="common">Grape</name>
    <dbReference type="NCBI Taxonomy" id="29760"/>
    <lineage>
        <taxon>Eukaryota</taxon>
        <taxon>Viridiplantae</taxon>
        <taxon>Streptophyta</taxon>
        <taxon>Embryophyta</taxon>
        <taxon>Tracheophyta</taxon>
        <taxon>Spermatophyta</taxon>
        <taxon>Magnoliopsida</taxon>
        <taxon>eudicotyledons</taxon>
        <taxon>Gunneridae</taxon>
        <taxon>Pentapetalae</taxon>
        <taxon>rosids</taxon>
        <taxon>Vitales</taxon>
        <taxon>Vitaceae</taxon>
        <taxon>Viteae</taxon>
        <taxon>Vitis</taxon>
    </lineage>
</organism>
<dbReference type="Proteomes" id="UP000009183">
    <property type="component" value="Unassembled WGS sequence, unordered"/>
</dbReference>
<dbReference type="HOGENOM" id="CLU_2781093_0_0_1"/>
<sequence length="69" mass="8042">MGHRQSLTMRCTCIEMGGHDILAVEGAVFNWLCTEKDNILISKIEKIILWFRCRGQLSFMIDLVEHEFI</sequence>
<dbReference type="AlphaFoldDB" id="F6HRI8"/>
<proteinExistence type="predicted"/>
<name>F6HRI8_VITVI</name>
<evidence type="ECO:0000313" key="2">
    <source>
        <dbReference type="Proteomes" id="UP000009183"/>
    </source>
</evidence>
<dbReference type="InParanoid" id="F6HRI8"/>
<dbReference type="PaxDb" id="29760-VIT_00s0426g00060.t01"/>
<evidence type="ECO:0000313" key="1">
    <source>
        <dbReference type="EMBL" id="CCB57296.1"/>
    </source>
</evidence>